<evidence type="ECO:0000313" key="10">
    <source>
        <dbReference type="EMBL" id="OHB12604.1"/>
    </source>
</evidence>
<keyword evidence="5 10" id="KW-0418">Kinase</keyword>
<dbReference type="GO" id="GO:0036430">
    <property type="term" value="F:CMP kinase activity"/>
    <property type="evidence" value="ECO:0007669"/>
    <property type="project" value="RHEA"/>
</dbReference>
<evidence type="ECO:0000259" key="9">
    <source>
        <dbReference type="Pfam" id="PF02224"/>
    </source>
</evidence>
<reference evidence="10 11" key="1">
    <citation type="journal article" date="2016" name="Nat. Commun.">
        <title>Thousands of microbial genomes shed light on interconnected biogeochemical processes in an aquifer system.</title>
        <authorList>
            <person name="Anantharaman K."/>
            <person name="Brown C.T."/>
            <person name="Hug L.A."/>
            <person name="Sharon I."/>
            <person name="Castelle C.J."/>
            <person name="Probst A.J."/>
            <person name="Thomas B.C."/>
            <person name="Singh A."/>
            <person name="Wilkins M.J."/>
            <person name="Karaoz U."/>
            <person name="Brodie E.L."/>
            <person name="Williams K.H."/>
            <person name="Hubbard S.S."/>
            <person name="Banfield J.F."/>
        </authorList>
    </citation>
    <scope>NUCLEOTIDE SEQUENCE [LARGE SCALE GENOMIC DNA]</scope>
</reference>
<dbReference type="EC" id="2.7.4.25" evidence="2"/>
<accession>A0A1G2UT96</accession>
<gene>
    <name evidence="10" type="ORF">A3G99_02175</name>
</gene>
<dbReference type="NCBIfam" id="TIGR00017">
    <property type="entry name" value="cmk"/>
    <property type="match status" value="1"/>
</dbReference>
<evidence type="ECO:0000256" key="8">
    <source>
        <dbReference type="ARBA" id="ARBA00048478"/>
    </source>
</evidence>
<dbReference type="SUPFAM" id="SSF52540">
    <property type="entry name" value="P-loop containing nucleoside triphosphate hydrolases"/>
    <property type="match status" value="1"/>
</dbReference>
<comment type="caution">
    <text evidence="10">The sequence shown here is derived from an EMBL/GenBank/DDBJ whole genome shotgun (WGS) entry which is preliminary data.</text>
</comment>
<evidence type="ECO:0000256" key="1">
    <source>
        <dbReference type="ARBA" id="ARBA00009427"/>
    </source>
</evidence>
<evidence type="ECO:0000256" key="6">
    <source>
        <dbReference type="ARBA" id="ARBA00022840"/>
    </source>
</evidence>
<sequence length="218" mass="24054">MANQDLTIPIITIDGGAGTGKGAVRSIVARELGFHQLDSGALYRSVALISIEKNITKVSELVSVADNLIFQMKNNKALLRGRDVTTLIRSNQVADRASEISKIKEVRQALLKHELSAHLPPGLVADGRDMGEIFSTPYKFFLVATPEVRARRRVLQFQKLGHPSNYQDILKEILDRDEVDRTRDHSPFVAHSSAKVIDVNNISAQEVANIILTAYKSG</sequence>
<comment type="catalytic activity">
    <reaction evidence="8">
        <text>CMP + ATP = CDP + ADP</text>
        <dbReference type="Rhea" id="RHEA:11600"/>
        <dbReference type="ChEBI" id="CHEBI:30616"/>
        <dbReference type="ChEBI" id="CHEBI:58069"/>
        <dbReference type="ChEBI" id="CHEBI:60377"/>
        <dbReference type="ChEBI" id="CHEBI:456216"/>
        <dbReference type="EC" id="2.7.4.25"/>
    </reaction>
</comment>
<dbReference type="Pfam" id="PF02224">
    <property type="entry name" value="Cytidylate_kin"/>
    <property type="match status" value="1"/>
</dbReference>
<dbReference type="AlphaFoldDB" id="A0A1G2UT96"/>
<protein>
    <recommendedName>
        <fullName evidence="2">(d)CMP kinase</fullName>
        <ecNumber evidence="2">2.7.4.25</ecNumber>
    </recommendedName>
</protein>
<dbReference type="Gene3D" id="3.40.50.300">
    <property type="entry name" value="P-loop containing nucleotide triphosphate hydrolases"/>
    <property type="match status" value="1"/>
</dbReference>
<name>A0A1G2UT96_9BACT</name>
<dbReference type="Proteomes" id="UP000176558">
    <property type="component" value="Unassembled WGS sequence"/>
</dbReference>
<dbReference type="GO" id="GO:0036431">
    <property type="term" value="F:dCMP kinase activity"/>
    <property type="evidence" value="ECO:0007669"/>
    <property type="project" value="InterPro"/>
</dbReference>
<evidence type="ECO:0000256" key="3">
    <source>
        <dbReference type="ARBA" id="ARBA00022679"/>
    </source>
</evidence>
<dbReference type="EMBL" id="MHWT01000014">
    <property type="protein sequence ID" value="OHB12604.1"/>
    <property type="molecule type" value="Genomic_DNA"/>
</dbReference>
<dbReference type="CDD" id="cd02020">
    <property type="entry name" value="CMPK"/>
    <property type="match status" value="1"/>
</dbReference>
<comment type="similarity">
    <text evidence="1">Belongs to the cytidylate kinase family. Type 1 subfamily.</text>
</comment>
<proteinExistence type="inferred from homology"/>
<keyword evidence="3" id="KW-0808">Transferase</keyword>
<comment type="catalytic activity">
    <reaction evidence="7">
        <text>dCMP + ATP = dCDP + ADP</text>
        <dbReference type="Rhea" id="RHEA:25094"/>
        <dbReference type="ChEBI" id="CHEBI:30616"/>
        <dbReference type="ChEBI" id="CHEBI:57566"/>
        <dbReference type="ChEBI" id="CHEBI:58593"/>
        <dbReference type="ChEBI" id="CHEBI:456216"/>
        <dbReference type="EC" id="2.7.4.25"/>
    </reaction>
</comment>
<evidence type="ECO:0000256" key="5">
    <source>
        <dbReference type="ARBA" id="ARBA00022777"/>
    </source>
</evidence>
<feature type="domain" description="Cytidylate kinase" evidence="9">
    <location>
        <begin position="11"/>
        <end position="216"/>
    </location>
</feature>
<evidence type="ECO:0000256" key="7">
    <source>
        <dbReference type="ARBA" id="ARBA00047615"/>
    </source>
</evidence>
<evidence type="ECO:0000313" key="11">
    <source>
        <dbReference type="Proteomes" id="UP000176558"/>
    </source>
</evidence>
<organism evidence="10 11">
    <name type="scientific">Candidatus Zambryskibacteria bacterium RIFCSPLOWO2_12_FULL_39_23</name>
    <dbReference type="NCBI Taxonomy" id="1802776"/>
    <lineage>
        <taxon>Bacteria</taxon>
        <taxon>Candidatus Zambryskiibacteriota</taxon>
    </lineage>
</organism>
<evidence type="ECO:0000256" key="2">
    <source>
        <dbReference type="ARBA" id="ARBA00012906"/>
    </source>
</evidence>
<dbReference type="GO" id="GO:0005524">
    <property type="term" value="F:ATP binding"/>
    <property type="evidence" value="ECO:0007669"/>
    <property type="project" value="UniProtKB-KW"/>
</dbReference>
<keyword evidence="4" id="KW-0547">Nucleotide-binding</keyword>
<dbReference type="InterPro" id="IPR027417">
    <property type="entry name" value="P-loop_NTPase"/>
</dbReference>
<keyword evidence="6" id="KW-0067">ATP-binding</keyword>
<dbReference type="InterPro" id="IPR011994">
    <property type="entry name" value="Cytidylate_kinase_dom"/>
</dbReference>
<evidence type="ECO:0000256" key="4">
    <source>
        <dbReference type="ARBA" id="ARBA00022741"/>
    </source>
</evidence>
<dbReference type="InterPro" id="IPR003136">
    <property type="entry name" value="Cytidylate_kin"/>
</dbReference>